<dbReference type="InterPro" id="IPR002734">
    <property type="entry name" value="RibDG_C"/>
</dbReference>
<dbReference type="SUPFAM" id="SSF53597">
    <property type="entry name" value="Dihydrofolate reductase-like"/>
    <property type="match status" value="1"/>
</dbReference>
<evidence type="ECO:0000313" key="2">
    <source>
        <dbReference type="EMBL" id="QHC01471.1"/>
    </source>
</evidence>
<dbReference type="PANTHER" id="PTHR38011">
    <property type="entry name" value="DIHYDROFOLATE REDUCTASE FAMILY PROTEIN (AFU_ORTHOLOGUE AFUA_8G06820)"/>
    <property type="match status" value="1"/>
</dbReference>
<evidence type="ECO:0000259" key="1">
    <source>
        <dbReference type="Pfam" id="PF01872"/>
    </source>
</evidence>
<feature type="domain" description="Bacterial bifunctional deaminase-reductase C-terminal" evidence="1">
    <location>
        <begin position="8"/>
        <end position="174"/>
    </location>
</feature>
<sequence>MGRLHYLMNVSLDGYVSDPDGNFDWSEPDRELHRHFNELQRGIAVDVYGRRMWETMSYWADPPPEALADPVTADFADAWQATHSVVVSRTLESVDGATLWRDLSQLDDLVQQTDGVVSISGPTIAADALRAGLVDEVTAYAAPHIAGEGLRFLPEGYAAKLRLRETKELPGEVVLLGYDVVTR</sequence>
<evidence type="ECO:0000313" key="3">
    <source>
        <dbReference type="Proteomes" id="UP000463857"/>
    </source>
</evidence>
<dbReference type="Gene3D" id="3.40.430.10">
    <property type="entry name" value="Dihydrofolate Reductase, subunit A"/>
    <property type="match status" value="1"/>
</dbReference>
<dbReference type="AlphaFoldDB" id="A0A7L4YQD4"/>
<dbReference type="KEGG" id="eke:EK0264_15025"/>
<keyword evidence="3" id="KW-1185">Reference proteome</keyword>
<dbReference type="RefSeq" id="WP_159546606.1">
    <property type="nucleotide sequence ID" value="NZ_CP047156.1"/>
</dbReference>
<name>A0A7L4YQD4_9ACTN</name>
<dbReference type="GO" id="GO:0009231">
    <property type="term" value="P:riboflavin biosynthetic process"/>
    <property type="evidence" value="ECO:0007669"/>
    <property type="project" value="InterPro"/>
</dbReference>
<proteinExistence type="predicted"/>
<accession>A0A7L4YQD4</accession>
<dbReference type="PANTHER" id="PTHR38011:SF11">
    <property type="entry name" value="2,5-DIAMINO-6-RIBOSYLAMINO-4(3H)-PYRIMIDINONE 5'-PHOSPHATE REDUCTASE"/>
    <property type="match status" value="1"/>
</dbReference>
<dbReference type="OrthoDB" id="3471498at2"/>
<dbReference type="Proteomes" id="UP000463857">
    <property type="component" value="Chromosome"/>
</dbReference>
<dbReference type="EMBL" id="CP047156">
    <property type="protein sequence ID" value="QHC01471.1"/>
    <property type="molecule type" value="Genomic_DNA"/>
</dbReference>
<dbReference type="Pfam" id="PF01872">
    <property type="entry name" value="RibD_C"/>
    <property type="match status" value="1"/>
</dbReference>
<gene>
    <name evidence="2" type="ORF">EK0264_15025</name>
</gene>
<dbReference type="InterPro" id="IPR050765">
    <property type="entry name" value="Riboflavin_Biosynth_HTPR"/>
</dbReference>
<dbReference type="InParanoid" id="A0A7L4YQD4"/>
<organism evidence="2 3">
    <name type="scientific">Epidermidibacterium keratini</name>
    <dbReference type="NCBI Taxonomy" id="1891644"/>
    <lineage>
        <taxon>Bacteria</taxon>
        <taxon>Bacillati</taxon>
        <taxon>Actinomycetota</taxon>
        <taxon>Actinomycetes</taxon>
        <taxon>Sporichthyales</taxon>
        <taxon>Sporichthyaceae</taxon>
        <taxon>Epidermidibacterium</taxon>
    </lineage>
</organism>
<dbReference type="GO" id="GO:0008703">
    <property type="term" value="F:5-amino-6-(5-phosphoribosylamino)uracil reductase activity"/>
    <property type="evidence" value="ECO:0007669"/>
    <property type="project" value="InterPro"/>
</dbReference>
<dbReference type="InterPro" id="IPR024072">
    <property type="entry name" value="DHFR-like_dom_sf"/>
</dbReference>
<protein>
    <submittedName>
        <fullName evidence="2">Deaminase</fullName>
    </submittedName>
</protein>
<reference evidence="2 3" key="1">
    <citation type="journal article" date="2018" name="Int. J. Syst. Evol. Microbiol.">
        <title>Epidermidibacterium keratini gen. nov., sp. nov., a member of the family Sporichthyaceae, isolated from keratin epidermis.</title>
        <authorList>
            <person name="Lee D.G."/>
            <person name="Trujillo M.E."/>
            <person name="Kang S."/>
            <person name="Nam J.J."/>
            <person name="Kim Y.J."/>
        </authorList>
    </citation>
    <scope>NUCLEOTIDE SEQUENCE [LARGE SCALE GENOMIC DNA]</scope>
    <source>
        <strain evidence="2 3">EPI-7</strain>
    </source>
</reference>